<feature type="domain" description="EamA" evidence="7">
    <location>
        <begin position="3"/>
        <end position="135"/>
    </location>
</feature>
<dbReference type="InterPro" id="IPR000620">
    <property type="entry name" value="EamA_dom"/>
</dbReference>
<keyword evidence="4 6" id="KW-1133">Transmembrane helix</keyword>
<dbReference type="SUPFAM" id="SSF103481">
    <property type="entry name" value="Multidrug resistance efflux transporter EmrE"/>
    <property type="match status" value="2"/>
</dbReference>
<comment type="similarity">
    <text evidence="2">Belongs to the EamA transporter family.</text>
</comment>
<feature type="transmembrane region" description="Helical" evidence="6">
    <location>
        <begin position="30"/>
        <end position="50"/>
    </location>
</feature>
<dbReference type="InterPro" id="IPR037185">
    <property type="entry name" value="EmrE-like"/>
</dbReference>
<evidence type="ECO:0000259" key="7">
    <source>
        <dbReference type="Pfam" id="PF00892"/>
    </source>
</evidence>
<dbReference type="RefSeq" id="WP_258844416.1">
    <property type="nucleotide sequence ID" value="NZ_JANUGX010000004.1"/>
</dbReference>
<name>A0ABT2A3A2_9BURK</name>
<evidence type="ECO:0000256" key="6">
    <source>
        <dbReference type="SAM" id="Phobius"/>
    </source>
</evidence>
<evidence type="ECO:0000256" key="5">
    <source>
        <dbReference type="ARBA" id="ARBA00023136"/>
    </source>
</evidence>
<evidence type="ECO:0000256" key="1">
    <source>
        <dbReference type="ARBA" id="ARBA00004141"/>
    </source>
</evidence>
<evidence type="ECO:0000256" key="2">
    <source>
        <dbReference type="ARBA" id="ARBA00007362"/>
    </source>
</evidence>
<gene>
    <name evidence="8" type="ORF">NX782_05550</name>
</gene>
<feature type="domain" description="EamA" evidence="7">
    <location>
        <begin position="156"/>
        <end position="291"/>
    </location>
</feature>
<evidence type="ECO:0000313" key="8">
    <source>
        <dbReference type="EMBL" id="MCS0588663.1"/>
    </source>
</evidence>
<dbReference type="PANTHER" id="PTHR32322">
    <property type="entry name" value="INNER MEMBRANE TRANSPORTER"/>
    <property type="match status" value="1"/>
</dbReference>
<dbReference type="InterPro" id="IPR050638">
    <property type="entry name" value="AA-Vitamin_Transporters"/>
</dbReference>
<keyword evidence="3 6" id="KW-0812">Transmembrane</keyword>
<evidence type="ECO:0000256" key="4">
    <source>
        <dbReference type="ARBA" id="ARBA00022989"/>
    </source>
</evidence>
<accession>A0ABT2A3A2</accession>
<feature type="transmembrane region" description="Helical" evidence="6">
    <location>
        <begin position="250"/>
        <end position="268"/>
    </location>
</feature>
<comment type="subcellular location">
    <subcellularLocation>
        <location evidence="1">Membrane</location>
        <topology evidence="1">Multi-pass membrane protein</topology>
    </subcellularLocation>
</comment>
<feature type="transmembrane region" description="Helical" evidence="6">
    <location>
        <begin position="190"/>
        <end position="213"/>
    </location>
</feature>
<feature type="transmembrane region" description="Helical" evidence="6">
    <location>
        <begin position="87"/>
        <end position="108"/>
    </location>
</feature>
<proteinExistence type="inferred from homology"/>
<feature type="transmembrane region" description="Helical" evidence="6">
    <location>
        <begin position="120"/>
        <end position="139"/>
    </location>
</feature>
<organism evidence="8 9">
    <name type="scientific">Massilia norwichensis</name>
    <dbReference type="NCBI Taxonomy" id="1442366"/>
    <lineage>
        <taxon>Bacteria</taxon>
        <taxon>Pseudomonadati</taxon>
        <taxon>Pseudomonadota</taxon>
        <taxon>Betaproteobacteria</taxon>
        <taxon>Burkholderiales</taxon>
        <taxon>Oxalobacteraceae</taxon>
        <taxon>Telluria group</taxon>
        <taxon>Massilia</taxon>
    </lineage>
</organism>
<dbReference type="Pfam" id="PF00892">
    <property type="entry name" value="EamA"/>
    <property type="match status" value="2"/>
</dbReference>
<sequence length="315" mass="34353">MPSYVLFTIASLIWGSTFWAITLQLGEIPPAVSVVYRFALASGALFIWCLARGDKLRLPWRVQKWTLLQGFFTFGLSYVCTYNSEQYVVSALVAVLFALMVFWTPLLSRLVFGTPIPRKTWTAGVGAIAGVVLLFWHSIQGALHDISQGGQGHFLLGLVFGIGASIASAAGSIVVGKVREQSTNLILTTGWSMFWGTCMVALWCVASGQQFILPHTTPYVLGLLHLAIFGSVVAFICYFTLINRIGSAKAVYIGVITPVLSVLMSIKLEHYRPGLIEWLGMAVCLGSVAWAMYTPKRKAPTINLTDALDAPLETP</sequence>
<evidence type="ECO:0000313" key="9">
    <source>
        <dbReference type="Proteomes" id="UP001205560"/>
    </source>
</evidence>
<evidence type="ECO:0000256" key="3">
    <source>
        <dbReference type="ARBA" id="ARBA00022692"/>
    </source>
</evidence>
<feature type="transmembrane region" description="Helical" evidence="6">
    <location>
        <begin position="154"/>
        <end position="178"/>
    </location>
</feature>
<dbReference type="EMBL" id="JANUGX010000004">
    <property type="protein sequence ID" value="MCS0588663.1"/>
    <property type="molecule type" value="Genomic_DNA"/>
</dbReference>
<dbReference type="PANTHER" id="PTHR32322:SF2">
    <property type="entry name" value="EAMA DOMAIN-CONTAINING PROTEIN"/>
    <property type="match status" value="1"/>
</dbReference>
<comment type="caution">
    <text evidence="8">The sequence shown here is derived from an EMBL/GenBank/DDBJ whole genome shotgun (WGS) entry which is preliminary data.</text>
</comment>
<reference evidence="8 9" key="1">
    <citation type="submission" date="2022-08" db="EMBL/GenBank/DDBJ databases">
        <title>Reclassification of Massilia species as members of the genera Telluria, Duganella, Pseudoduganella, Mokoshia gen. nov. and Zemynaea gen. nov. using orthogonal and non-orthogonal genome-based approaches.</title>
        <authorList>
            <person name="Bowman J.P."/>
        </authorList>
    </citation>
    <scope>NUCLEOTIDE SEQUENCE [LARGE SCALE GENOMIC DNA]</scope>
    <source>
        <strain evidence="8 9">LMG 28164</strain>
    </source>
</reference>
<protein>
    <submittedName>
        <fullName evidence="8">EamA family transporter</fullName>
    </submittedName>
</protein>
<keyword evidence="5 6" id="KW-0472">Membrane</keyword>
<feature type="transmembrane region" description="Helical" evidence="6">
    <location>
        <begin position="274"/>
        <end position="293"/>
    </location>
</feature>
<feature type="transmembrane region" description="Helical" evidence="6">
    <location>
        <begin position="219"/>
        <end position="241"/>
    </location>
</feature>
<keyword evidence="9" id="KW-1185">Reference proteome</keyword>
<dbReference type="Proteomes" id="UP001205560">
    <property type="component" value="Unassembled WGS sequence"/>
</dbReference>